<sequence>MKKLTIWGLPVPLLGFLHWFVFLLIYFFALIICVFVTPFLPIFATKEGRLPTWLAWFDTPDNTLDGDSGWKEKHSLWVKFLPDWAETYVARVFWLYRNPLYGFSISVLGAPKDKHLQPVLDGKGFDVKGTYKSHYWMVYFMRDDHVKKRRFKVYIGWKLKAEGFDKYQFAFLINPFQTP</sequence>
<keyword evidence="3" id="KW-1185">Reference proteome</keyword>
<evidence type="ECO:0000313" key="3">
    <source>
        <dbReference type="Proteomes" id="UP000596381"/>
    </source>
</evidence>
<evidence type="ECO:0000256" key="1">
    <source>
        <dbReference type="SAM" id="Phobius"/>
    </source>
</evidence>
<dbReference type="Pfam" id="PF24027">
    <property type="entry name" value="DUF7338"/>
    <property type="match status" value="1"/>
</dbReference>
<keyword evidence="1" id="KW-1133">Transmembrane helix</keyword>
<dbReference type="Proteomes" id="UP000596381">
    <property type="component" value="Segment"/>
</dbReference>
<proteinExistence type="predicted"/>
<organism evidence="2 3">
    <name type="scientific">Klebsiella phage vB_KpM_FBKp24</name>
    <dbReference type="NCBI Taxonomy" id="2801834"/>
    <lineage>
        <taxon>Viruses</taxon>
        <taxon>Duplodnaviria</taxon>
        <taxon>Heunggongvirae</taxon>
        <taxon>Uroviricota</taxon>
        <taxon>Caudoviricetes</taxon>
        <taxon>Chimalliviridae</taxon>
        <taxon>Maaswegvirus</taxon>
        <taxon>Maaswegvirus Kp24</taxon>
    </lineage>
</organism>
<dbReference type="InterPro" id="IPR055762">
    <property type="entry name" value="DUF7338"/>
</dbReference>
<gene>
    <name evidence="2" type="ORF">vBKpMFBKp24_139</name>
</gene>
<feature type="transmembrane region" description="Helical" evidence="1">
    <location>
        <begin position="16"/>
        <end position="40"/>
    </location>
</feature>
<keyword evidence="1" id="KW-0812">Transmembrane</keyword>
<evidence type="ECO:0000313" key="2">
    <source>
        <dbReference type="EMBL" id="QQV92163.1"/>
    </source>
</evidence>
<keyword evidence="1" id="KW-0472">Membrane</keyword>
<accession>A0A7U0GBH8</accession>
<reference evidence="2 3" key="1">
    <citation type="submission" date="2020-12" db="EMBL/GenBank/DDBJ databases">
        <title>Genomic characterization of four novel bacteriophages infecting Klebsiella pneumoniae.</title>
        <authorList>
            <person name="Estrada Bonilla B."/>
            <person name="Costa A.R."/>
            <person name="van Rossum T."/>
            <person name="Hagedoorn S."/>
            <person name="Wallinga H."/>
            <person name="Xiao M."/>
            <person name="Song W."/>
            <person name="Haas P.-J."/>
            <person name="Nobrega F.L."/>
            <person name="Brouns S.J.J."/>
        </authorList>
    </citation>
    <scope>NUCLEOTIDE SEQUENCE [LARGE SCALE GENOMIC DNA]</scope>
</reference>
<dbReference type="EMBL" id="MW394391">
    <property type="protein sequence ID" value="QQV92163.1"/>
    <property type="molecule type" value="Genomic_DNA"/>
</dbReference>
<protein>
    <submittedName>
        <fullName evidence="2">Uncharacterized protein</fullName>
    </submittedName>
</protein>
<name>A0A7U0GBH8_9CAUD</name>